<dbReference type="PANTHER" id="PTHR45138:SF9">
    <property type="entry name" value="DIGUANYLATE CYCLASE DGCM-RELATED"/>
    <property type="match status" value="1"/>
</dbReference>
<dbReference type="InterPro" id="IPR043128">
    <property type="entry name" value="Rev_trsase/Diguanyl_cyclase"/>
</dbReference>
<dbReference type="InterPro" id="IPR000014">
    <property type="entry name" value="PAS"/>
</dbReference>
<dbReference type="NCBIfam" id="NF033749">
    <property type="entry name" value="bact_hemeryth"/>
    <property type="match status" value="1"/>
</dbReference>
<feature type="domain" description="PAS" evidence="7">
    <location>
        <begin position="162"/>
        <end position="232"/>
    </location>
</feature>
<dbReference type="CDD" id="cd01949">
    <property type="entry name" value="GGDEF"/>
    <property type="match status" value="1"/>
</dbReference>
<dbReference type="InterPro" id="IPR000160">
    <property type="entry name" value="GGDEF_dom"/>
</dbReference>
<keyword evidence="6" id="KW-0175">Coiled coil</keyword>
<dbReference type="PROSITE" id="PS50113">
    <property type="entry name" value="PAC"/>
    <property type="match status" value="1"/>
</dbReference>
<dbReference type="RefSeq" id="WP_131309860.1">
    <property type="nucleotide sequence ID" value="NZ_SJFN01000016.1"/>
</dbReference>
<dbReference type="FunFam" id="3.30.70.270:FF:000001">
    <property type="entry name" value="Diguanylate cyclase domain protein"/>
    <property type="match status" value="1"/>
</dbReference>
<dbReference type="InterPro" id="IPR001610">
    <property type="entry name" value="PAC"/>
</dbReference>
<organism evidence="10 11">
    <name type="scientific">Siculibacillus lacustris</name>
    <dbReference type="NCBI Taxonomy" id="1549641"/>
    <lineage>
        <taxon>Bacteria</taxon>
        <taxon>Pseudomonadati</taxon>
        <taxon>Pseudomonadota</taxon>
        <taxon>Alphaproteobacteria</taxon>
        <taxon>Hyphomicrobiales</taxon>
        <taxon>Ancalomicrobiaceae</taxon>
        <taxon>Siculibacillus</taxon>
    </lineage>
</organism>
<dbReference type="CDD" id="cd00130">
    <property type="entry name" value="PAS"/>
    <property type="match status" value="1"/>
</dbReference>
<name>A0A4V2KTH6_9HYPH</name>
<dbReference type="Pfam" id="PF01814">
    <property type="entry name" value="Hemerythrin"/>
    <property type="match status" value="1"/>
</dbReference>
<evidence type="ECO:0000259" key="8">
    <source>
        <dbReference type="PROSITE" id="PS50113"/>
    </source>
</evidence>
<dbReference type="EC" id="2.7.7.65" evidence="2"/>
<evidence type="ECO:0000256" key="1">
    <source>
        <dbReference type="ARBA" id="ARBA00010587"/>
    </source>
</evidence>
<dbReference type="InterPro" id="IPR050469">
    <property type="entry name" value="Diguanylate_Cyclase"/>
</dbReference>
<dbReference type="Proteomes" id="UP000292781">
    <property type="component" value="Unassembled WGS sequence"/>
</dbReference>
<dbReference type="Gene3D" id="3.30.450.20">
    <property type="entry name" value="PAS domain"/>
    <property type="match status" value="1"/>
</dbReference>
<feature type="domain" description="GGDEF" evidence="9">
    <location>
        <begin position="337"/>
        <end position="467"/>
    </location>
</feature>
<protein>
    <recommendedName>
        <fullName evidence="2">diguanylate cyclase</fullName>
        <ecNumber evidence="2">2.7.7.65</ecNumber>
    </recommendedName>
</protein>
<dbReference type="Gene3D" id="1.20.120.50">
    <property type="entry name" value="Hemerythrin-like"/>
    <property type="match status" value="1"/>
</dbReference>
<dbReference type="PROSITE" id="PS50112">
    <property type="entry name" value="PAS"/>
    <property type="match status" value="1"/>
</dbReference>
<keyword evidence="11" id="KW-1185">Reference proteome</keyword>
<dbReference type="SMART" id="SM00267">
    <property type="entry name" value="GGDEF"/>
    <property type="match status" value="1"/>
</dbReference>
<accession>A0A4V2KTH6</accession>
<comment type="similarity">
    <text evidence="1">Belongs to the hemerythrin family.</text>
</comment>
<dbReference type="InterPro" id="IPR012827">
    <property type="entry name" value="Hemerythrin_metal-bd"/>
</dbReference>
<dbReference type="InterPro" id="IPR035938">
    <property type="entry name" value="Hemerythrin-like_sf"/>
</dbReference>
<evidence type="ECO:0000256" key="5">
    <source>
        <dbReference type="ARBA" id="ARBA00034247"/>
    </source>
</evidence>
<dbReference type="FunFam" id="3.30.450.20:FF:000099">
    <property type="entry name" value="Sensory box sensor histidine kinase"/>
    <property type="match status" value="1"/>
</dbReference>
<dbReference type="EMBL" id="SJFN01000016">
    <property type="protein sequence ID" value="TBW37224.1"/>
    <property type="molecule type" value="Genomic_DNA"/>
</dbReference>
<dbReference type="SMART" id="SM00091">
    <property type="entry name" value="PAS"/>
    <property type="match status" value="1"/>
</dbReference>
<dbReference type="NCBIfam" id="TIGR00254">
    <property type="entry name" value="GGDEF"/>
    <property type="match status" value="1"/>
</dbReference>
<dbReference type="NCBIfam" id="TIGR00229">
    <property type="entry name" value="sensory_box"/>
    <property type="match status" value="1"/>
</dbReference>
<sequence length="468" mass="52675">MPFFYWNPSFEIGIAAVDAQHRRLVDLVNALAATITDGGKLPQAEALLTDLMRYAGEHFADEERLMIGVALADAEFDRHCQSHRAFETKVREIARRSDLMQADVAEEVLEFLTTWLVSHILVSDRKIATALQGRAEPEAEAETPLIGVSLVERVLIRALGETERRFRLISDYTPTLIWVCDPHGNRGYVNRAWPAFVGIDERGAESCDWLAFVHPEDRPGYEALLAAVIADPRPAETEYRLRRPDGTWAWVLERILPRHDDGRTFLGLIASATDVTAIKRSEVLLARANRELEQEVARRTAQLEQLMLTDPLTGVGNRRFLTTRLDEEIQRARRGGHRLTAAFVDLDHFKHINDRHGHPVGDRVLTRVATCLRANLRETDILGRFGGEEFVVLMVETGLDDAMRLAERLRGAVERIRLIGLDLTVSASAGLAEWRDGESGEALLERADRALYRAKESGRNRCIAERAA</sequence>
<dbReference type="SMART" id="SM00086">
    <property type="entry name" value="PAC"/>
    <property type="match status" value="1"/>
</dbReference>
<evidence type="ECO:0000256" key="4">
    <source>
        <dbReference type="ARBA" id="ARBA00023004"/>
    </source>
</evidence>
<evidence type="ECO:0000256" key="2">
    <source>
        <dbReference type="ARBA" id="ARBA00012528"/>
    </source>
</evidence>
<dbReference type="InterPro" id="IPR035965">
    <property type="entry name" value="PAS-like_dom_sf"/>
</dbReference>
<proteinExistence type="inferred from homology"/>
<dbReference type="CDD" id="cd12107">
    <property type="entry name" value="Hemerythrin"/>
    <property type="match status" value="1"/>
</dbReference>
<feature type="domain" description="PAC" evidence="8">
    <location>
        <begin position="235"/>
        <end position="287"/>
    </location>
</feature>
<gene>
    <name evidence="10" type="ORF">EYW49_12235</name>
</gene>
<dbReference type="SUPFAM" id="SSF55073">
    <property type="entry name" value="Nucleotide cyclase"/>
    <property type="match status" value="1"/>
</dbReference>
<dbReference type="InterPro" id="IPR012312">
    <property type="entry name" value="Hemerythrin-like"/>
</dbReference>
<dbReference type="GO" id="GO:0052621">
    <property type="term" value="F:diguanylate cyclase activity"/>
    <property type="evidence" value="ECO:0007669"/>
    <property type="project" value="UniProtKB-EC"/>
</dbReference>
<dbReference type="SUPFAM" id="SSF55785">
    <property type="entry name" value="PYP-like sensor domain (PAS domain)"/>
    <property type="match status" value="1"/>
</dbReference>
<feature type="coiled-coil region" evidence="6">
    <location>
        <begin position="278"/>
        <end position="309"/>
    </location>
</feature>
<evidence type="ECO:0000313" key="10">
    <source>
        <dbReference type="EMBL" id="TBW37224.1"/>
    </source>
</evidence>
<dbReference type="Gene3D" id="3.30.70.270">
    <property type="match status" value="1"/>
</dbReference>
<dbReference type="NCBIfam" id="TIGR02481">
    <property type="entry name" value="hemeryth_dom"/>
    <property type="match status" value="1"/>
</dbReference>
<keyword evidence="3" id="KW-0479">Metal-binding</keyword>
<evidence type="ECO:0000256" key="6">
    <source>
        <dbReference type="SAM" id="Coils"/>
    </source>
</evidence>
<dbReference type="AlphaFoldDB" id="A0A4V2KTH6"/>
<dbReference type="InterPro" id="IPR029787">
    <property type="entry name" value="Nucleotide_cyclase"/>
</dbReference>
<comment type="catalytic activity">
    <reaction evidence="5">
        <text>2 GTP = 3',3'-c-di-GMP + 2 diphosphate</text>
        <dbReference type="Rhea" id="RHEA:24898"/>
        <dbReference type="ChEBI" id="CHEBI:33019"/>
        <dbReference type="ChEBI" id="CHEBI:37565"/>
        <dbReference type="ChEBI" id="CHEBI:58805"/>
        <dbReference type="EC" id="2.7.7.65"/>
    </reaction>
</comment>
<evidence type="ECO:0000313" key="11">
    <source>
        <dbReference type="Proteomes" id="UP000292781"/>
    </source>
</evidence>
<dbReference type="OrthoDB" id="9812260at2"/>
<keyword evidence="4" id="KW-0408">Iron</keyword>
<dbReference type="GO" id="GO:0046872">
    <property type="term" value="F:metal ion binding"/>
    <property type="evidence" value="ECO:0007669"/>
    <property type="project" value="UniProtKB-KW"/>
</dbReference>
<dbReference type="Pfam" id="PF00990">
    <property type="entry name" value="GGDEF"/>
    <property type="match status" value="1"/>
</dbReference>
<evidence type="ECO:0000259" key="9">
    <source>
        <dbReference type="PROSITE" id="PS50887"/>
    </source>
</evidence>
<comment type="caution">
    <text evidence="10">The sequence shown here is derived from an EMBL/GenBank/DDBJ whole genome shotgun (WGS) entry which is preliminary data.</text>
</comment>
<evidence type="ECO:0000259" key="7">
    <source>
        <dbReference type="PROSITE" id="PS50112"/>
    </source>
</evidence>
<evidence type="ECO:0000256" key="3">
    <source>
        <dbReference type="ARBA" id="ARBA00022723"/>
    </source>
</evidence>
<reference evidence="10 11" key="1">
    <citation type="submission" date="2019-02" db="EMBL/GenBank/DDBJ databases">
        <title>Siculibacillus lacustris gen. nov., sp. nov., a new rosette-forming bacterium isolated from a freshwater crater lake (Lake St. Ana, Romania).</title>
        <authorList>
            <person name="Felfoldi T."/>
            <person name="Marton Z."/>
            <person name="Szabo A."/>
            <person name="Mentes A."/>
            <person name="Boka K."/>
            <person name="Marialigeti K."/>
            <person name="Mathe I."/>
            <person name="Koncz M."/>
            <person name="Schumann P."/>
            <person name="Toth E."/>
        </authorList>
    </citation>
    <scope>NUCLEOTIDE SEQUENCE [LARGE SCALE GENOMIC DNA]</scope>
    <source>
        <strain evidence="10 11">SA-279</strain>
    </source>
</reference>
<dbReference type="InterPro" id="IPR000700">
    <property type="entry name" value="PAS-assoc_C"/>
</dbReference>
<dbReference type="InterPro" id="IPR013655">
    <property type="entry name" value="PAS_fold_3"/>
</dbReference>
<dbReference type="Pfam" id="PF08447">
    <property type="entry name" value="PAS_3"/>
    <property type="match status" value="1"/>
</dbReference>
<dbReference type="PANTHER" id="PTHR45138">
    <property type="entry name" value="REGULATORY COMPONENTS OF SENSORY TRANSDUCTION SYSTEM"/>
    <property type="match status" value="1"/>
</dbReference>
<dbReference type="PROSITE" id="PS50887">
    <property type="entry name" value="GGDEF"/>
    <property type="match status" value="1"/>
</dbReference>
<dbReference type="SUPFAM" id="SSF47188">
    <property type="entry name" value="Hemerythrin-like"/>
    <property type="match status" value="1"/>
</dbReference>